<dbReference type="AlphaFoldDB" id="A0A645C8H4"/>
<evidence type="ECO:0000256" key="1">
    <source>
        <dbReference type="ARBA" id="ARBA00023125"/>
    </source>
</evidence>
<dbReference type="GO" id="GO:0003677">
    <property type="term" value="F:DNA binding"/>
    <property type="evidence" value="ECO:0007669"/>
    <property type="project" value="UniProtKB-KW"/>
</dbReference>
<dbReference type="SMART" id="SM00530">
    <property type="entry name" value="HTH_XRE"/>
    <property type="match status" value="1"/>
</dbReference>
<accession>A0A645C8H4</accession>
<keyword evidence="1" id="KW-0238">DNA-binding</keyword>
<dbReference type="CDD" id="cd00093">
    <property type="entry name" value="HTH_XRE"/>
    <property type="match status" value="1"/>
</dbReference>
<dbReference type="PROSITE" id="PS50943">
    <property type="entry name" value="HTH_CROC1"/>
    <property type="match status" value="1"/>
</dbReference>
<dbReference type="PANTHER" id="PTHR46558">
    <property type="entry name" value="TRACRIPTIONAL REGULATORY PROTEIN-RELATED-RELATED"/>
    <property type="match status" value="1"/>
</dbReference>
<gene>
    <name evidence="3" type="ORF">SDC9_117641</name>
</gene>
<dbReference type="EMBL" id="VSSQ01023620">
    <property type="protein sequence ID" value="MPM70684.1"/>
    <property type="molecule type" value="Genomic_DNA"/>
</dbReference>
<organism evidence="3">
    <name type="scientific">bioreactor metagenome</name>
    <dbReference type="NCBI Taxonomy" id="1076179"/>
    <lineage>
        <taxon>unclassified sequences</taxon>
        <taxon>metagenomes</taxon>
        <taxon>ecological metagenomes</taxon>
    </lineage>
</organism>
<dbReference type="InterPro" id="IPR001387">
    <property type="entry name" value="Cro/C1-type_HTH"/>
</dbReference>
<reference evidence="3" key="1">
    <citation type="submission" date="2019-08" db="EMBL/GenBank/DDBJ databases">
        <authorList>
            <person name="Kucharzyk K."/>
            <person name="Murdoch R.W."/>
            <person name="Higgins S."/>
            <person name="Loffler F."/>
        </authorList>
    </citation>
    <scope>NUCLEOTIDE SEQUENCE</scope>
</reference>
<dbReference type="PANTHER" id="PTHR46558:SF13">
    <property type="entry name" value="HTH-TYPE TRANSCRIPTIONAL REGULATOR IMMR"/>
    <property type="match status" value="1"/>
</dbReference>
<name>A0A645C8H4_9ZZZZ</name>
<dbReference type="Pfam" id="PF01381">
    <property type="entry name" value="HTH_3"/>
    <property type="match status" value="1"/>
</dbReference>
<dbReference type="Gene3D" id="1.10.260.40">
    <property type="entry name" value="lambda repressor-like DNA-binding domains"/>
    <property type="match status" value="1"/>
</dbReference>
<feature type="domain" description="HTH cro/C1-type" evidence="2">
    <location>
        <begin position="7"/>
        <end position="61"/>
    </location>
</feature>
<evidence type="ECO:0000313" key="3">
    <source>
        <dbReference type="EMBL" id="MPM70684.1"/>
    </source>
</evidence>
<evidence type="ECO:0000259" key="2">
    <source>
        <dbReference type="PROSITE" id="PS50943"/>
    </source>
</evidence>
<sequence length="110" mass="12685">MDFMTRLYDLREEIDMKQKDLAAMLTIKPSAISKYEKGIAQPSIPTLIKIAEIFHVSMDYLLGLSSVKNPYSTDNFTPKEAEIIAKYRKLTKENQIRIDERLGAMIDSQR</sequence>
<dbReference type="SUPFAM" id="SSF47413">
    <property type="entry name" value="lambda repressor-like DNA-binding domains"/>
    <property type="match status" value="1"/>
</dbReference>
<proteinExistence type="predicted"/>
<protein>
    <recommendedName>
        <fullName evidence="2">HTH cro/C1-type domain-containing protein</fullName>
    </recommendedName>
</protein>
<dbReference type="InterPro" id="IPR010982">
    <property type="entry name" value="Lambda_DNA-bd_dom_sf"/>
</dbReference>
<comment type="caution">
    <text evidence="3">The sequence shown here is derived from an EMBL/GenBank/DDBJ whole genome shotgun (WGS) entry which is preliminary data.</text>
</comment>